<feature type="transmembrane region" description="Helical" evidence="6">
    <location>
        <begin position="163"/>
        <end position="183"/>
    </location>
</feature>
<evidence type="ECO:0000256" key="2">
    <source>
        <dbReference type="ARBA" id="ARBA00022475"/>
    </source>
</evidence>
<dbReference type="Pfam" id="PF07690">
    <property type="entry name" value="MFS_1"/>
    <property type="match status" value="1"/>
</dbReference>
<feature type="transmembrane region" description="Helical" evidence="6">
    <location>
        <begin position="343"/>
        <end position="367"/>
    </location>
</feature>
<keyword evidence="4 6" id="KW-1133">Transmembrane helix</keyword>
<feature type="transmembrane region" description="Helical" evidence="6">
    <location>
        <begin position="132"/>
        <end position="151"/>
    </location>
</feature>
<feature type="transmembrane region" description="Helical" evidence="6">
    <location>
        <begin position="40"/>
        <end position="63"/>
    </location>
</feature>
<dbReference type="InterPro" id="IPR036259">
    <property type="entry name" value="MFS_trans_sf"/>
</dbReference>
<dbReference type="GO" id="GO:0022857">
    <property type="term" value="F:transmembrane transporter activity"/>
    <property type="evidence" value="ECO:0007669"/>
    <property type="project" value="InterPro"/>
</dbReference>
<feature type="transmembrane region" description="Helical" evidence="6">
    <location>
        <begin position="373"/>
        <end position="395"/>
    </location>
</feature>
<evidence type="ECO:0000259" key="7">
    <source>
        <dbReference type="PROSITE" id="PS50850"/>
    </source>
</evidence>
<comment type="subcellular location">
    <subcellularLocation>
        <location evidence="1">Cell membrane</location>
        <topology evidence="1">Multi-pass membrane protein</topology>
    </subcellularLocation>
</comment>
<feature type="transmembrane region" description="Helical" evidence="6">
    <location>
        <begin position="309"/>
        <end position="331"/>
    </location>
</feature>
<dbReference type="InterPro" id="IPR050189">
    <property type="entry name" value="MFS_Efflux_Transporters"/>
</dbReference>
<dbReference type="PROSITE" id="PS50850">
    <property type="entry name" value="MFS"/>
    <property type="match status" value="1"/>
</dbReference>
<feature type="transmembrane region" description="Helical" evidence="6">
    <location>
        <begin position="104"/>
        <end position="125"/>
    </location>
</feature>
<evidence type="ECO:0000256" key="3">
    <source>
        <dbReference type="ARBA" id="ARBA00022692"/>
    </source>
</evidence>
<dbReference type="EMBL" id="VSSQ01000022">
    <property type="protein sequence ID" value="MPL63825.1"/>
    <property type="molecule type" value="Genomic_DNA"/>
</dbReference>
<sequence>MSKTKAWFMAIITILTTVIFAAGLFKVAGTMMFIVGDLGISMTAAGMLMSANGIAATIISIPGSGIMQKIGPRRVVLIALGIIFAGNVAGALTASYGMLLATRFIEGVGFGLMGMAAPPIISALFPPEKRGLPMGIWTLWVSFGSMFILNVSNYVTPNYGWRGNWWLVAVLSVVFFIIFALTVKLPEGDKAAEQAAMEDMDKPKESLGKVLMTPGPWCLAVGFFAFAIANGSYAAFYPMYLQDSLGMDPAAANSVSSIANITMIIGGILTGFVLTRIPNKKHSILYLGVWIIFTLVSVVQFNMPAVGMVIPFMMLYGIICQSIPPILLNLAPEAAATPAMLPIAMGVIMFGQSLGGILTNIICGRFVDIFGSWGALAIPIGICCVIATIAAGFLIPIMKKKYDAAPYGLKRNIATIEKIS</sequence>
<reference evidence="8" key="1">
    <citation type="submission" date="2019-08" db="EMBL/GenBank/DDBJ databases">
        <authorList>
            <person name="Kucharzyk K."/>
            <person name="Murdoch R.W."/>
            <person name="Higgins S."/>
            <person name="Loffler F."/>
        </authorList>
    </citation>
    <scope>NUCLEOTIDE SEQUENCE</scope>
</reference>
<feature type="transmembrane region" description="Helical" evidence="6">
    <location>
        <begin position="7"/>
        <end position="34"/>
    </location>
</feature>
<protein>
    <recommendedName>
        <fullName evidence="7">Major facilitator superfamily (MFS) profile domain-containing protein</fullName>
    </recommendedName>
</protein>
<dbReference type="PANTHER" id="PTHR43124">
    <property type="entry name" value="PURINE EFFLUX PUMP PBUE"/>
    <property type="match status" value="1"/>
</dbReference>
<feature type="transmembrane region" description="Helical" evidence="6">
    <location>
        <begin position="217"/>
        <end position="237"/>
    </location>
</feature>
<name>A0A644TA54_9ZZZZ</name>
<feature type="transmembrane region" description="Helical" evidence="6">
    <location>
        <begin position="257"/>
        <end position="277"/>
    </location>
</feature>
<evidence type="ECO:0000256" key="5">
    <source>
        <dbReference type="ARBA" id="ARBA00023136"/>
    </source>
</evidence>
<organism evidence="8">
    <name type="scientific">bioreactor metagenome</name>
    <dbReference type="NCBI Taxonomy" id="1076179"/>
    <lineage>
        <taxon>unclassified sequences</taxon>
        <taxon>metagenomes</taxon>
        <taxon>ecological metagenomes</taxon>
    </lineage>
</organism>
<evidence type="ECO:0000256" key="4">
    <source>
        <dbReference type="ARBA" id="ARBA00022989"/>
    </source>
</evidence>
<keyword evidence="2" id="KW-1003">Cell membrane</keyword>
<accession>A0A644TA54</accession>
<keyword evidence="5 6" id="KW-0472">Membrane</keyword>
<evidence type="ECO:0000313" key="8">
    <source>
        <dbReference type="EMBL" id="MPL63825.1"/>
    </source>
</evidence>
<feature type="transmembrane region" description="Helical" evidence="6">
    <location>
        <begin position="284"/>
        <end position="303"/>
    </location>
</feature>
<proteinExistence type="predicted"/>
<gene>
    <name evidence="8" type="ORF">SDC9_09466</name>
</gene>
<evidence type="ECO:0000256" key="6">
    <source>
        <dbReference type="SAM" id="Phobius"/>
    </source>
</evidence>
<comment type="caution">
    <text evidence="8">The sequence shown here is derived from an EMBL/GenBank/DDBJ whole genome shotgun (WGS) entry which is preliminary data.</text>
</comment>
<dbReference type="Gene3D" id="1.20.1250.20">
    <property type="entry name" value="MFS general substrate transporter like domains"/>
    <property type="match status" value="1"/>
</dbReference>
<keyword evidence="3 6" id="KW-0812">Transmembrane</keyword>
<dbReference type="InterPro" id="IPR011701">
    <property type="entry name" value="MFS"/>
</dbReference>
<evidence type="ECO:0000256" key="1">
    <source>
        <dbReference type="ARBA" id="ARBA00004651"/>
    </source>
</evidence>
<dbReference type="SUPFAM" id="SSF103473">
    <property type="entry name" value="MFS general substrate transporter"/>
    <property type="match status" value="1"/>
</dbReference>
<dbReference type="GO" id="GO:0005886">
    <property type="term" value="C:plasma membrane"/>
    <property type="evidence" value="ECO:0007669"/>
    <property type="project" value="UniProtKB-SubCell"/>
</dbReference>
<dbReference type="InterPro" id="IPR020846">
    <property type="entry name" value="MFS_dom"/>
</dbReference>
<feature type="domain" description="Major facilitator superfamily (MFS) profile" evidence="7">
    <location>
        <begin position="9"/>
        <end position="399"/>
    </location>
</feature>
<dbReference type="AlphaFoldDB" id="A0A644TA54"/>
<dbReference type="PANTHER" id="PTHR43124:SF3">
    <property type="entry name" value="CHLORAMPHENICOL EFFLUX PUMP RV0191"/>
    <property type="match status" value="1"/>
</dbReference>
<feature type="transmembrane region" description="Helical" evidence="6">
    <location>
        <begin position="75"/>
        <end position="98"/>
    </location>
</feature>